<dbReference type="PROSITE" id="PS51384">
    <property type="entry name" value="FAD_FR"/>
    <property type="match status" value="1"/>
</dbReference>
<dbReference type="EMBL" id="CYHH01000001">
    <property type="protein sequence ID" value="CUB05386.1"/>
    <property type="molecule type" value="Genomic_DNA"/>
</dbReference>
<protein>
    <submittedName>
        <fullName evidence="3">Ferredoxin-NADP reductase</fullName>
    </submittedName>
</protein>
<dbReference type="Gene3D" id="3.40.50.80">
    <property type="entry name" value="Nucleotide-binding domain of ferredoxin-NADP reductase (FNR) module"/>
    <property type="match status" value="1"/>
</dbReference>
<dbReference type="SUPFAM" id="SSF54292">
    <property type="entry name" value="2Fe-2S ferredoxin-like"/>
    <property type="match status" value="1"/>
</dbReference>
<accession>A0A0K6IQK5</accession>
<dbReference type="PANTHER" id="PTHR47354">
    <property type="entry name" value="NADH OXIDOREDUCTASE HCR"/>
    <property type="match status" value="1"/>
</dbReference>
<dbReference type="GO" id="GO:0051536">
    <property type="term" value="F:iron-sulfur cluster binding"/>
    <property type="evidence" value="ECO:0007669"/>
    <property type="project" value="InterPro"/>
</dbReference>
<dbReference type="PANTHER" id="PTHR47354:SF5">
    <property type="entry name" value="PROTEIN RFBI"/>
    <property type="match status" value="1"/>
</dbReference>
<dbReference type="InterPro" id="IPR012675">
    <property type="entry name" value="Beta-grasp_dom_sf"/>
</dbReference>
<dbReference type="CDD" id="cd06187">
    <property type="entry name" value="O2ase_reductase_like"/>
    <property type="match status" value="1"/>
</dbReference>
<dbReference type="InterPro" id="IPR017938">
    <property type="entry name" value="Riboflavin_synthase-like_b-brl"/>
</dbReference>
<gene>
    <name evidence="3" type="ORF">Ga0061068_101341</name>
</gene>
<dbReference type="SUPFAM" id="SSF52343">
    <property type="entry name" value="Ferredoxin reductase-like, C-terminal NADP-linked domain"/>
    <property type="match status" value="1"/>
</dbReference>
<dbReference type="Gene3D" id="2.40.30.10">
    <property type="entry name" value="Translation factors"/>
    <property type="match status" value="1"/>
</dbReference>
<dbReference type="InterPro" id="IPR001433">
    <property type="entry name" value="OxRdtase_FAD/NAD-bd"/>
</dbReference>
<dbReference type="InterPro" id="IPR036010">
    <property type="entry name" value="2Fe-2S_ferredoxin-like_sf"/>
</dbReference>
<evidence type="ECO:0000259" key="2">
    <source>
        <dbReference type="PROSITE" id="PS51384"/>
    </source>
</evidence>
<keyword evidence="4" id="KW-1185">Reference proteome</keyword>
<dbReference type="CDD" id="cd00207">
    <property type="entry name" value="fer2"/>
    <property type="match status" value="1"/>
</dbReference>
<evidence type="ECO:0000313" key="4">
    <source>
        <dbReference type="Proteomes" id="UP000182108"/>
    </source>
</evidence>
<dbReference type="PRINTS" id="PR00410">
    <property type="entry name" value="PHEHYDRXLASE"/>
</dbReference>
<dbReference type="RefSeq" id="WP_055422701.1">
    <property type="nucleotide sequence ID" value="NZ_CYHH01000001.1"/>
</dbReference>
<dbReference type="InterPro" id="IPR039261">
    <property type="entry name" value="FNR_nucleotide-bd"/>
</dbReference>
<dbReference type="OrthoDB" id="370747at2"/>
<dbReference type="Pfam" id="PF00970">
    <property type="entry name" value="FAD_binding_6"/>
    <property type="match status" value="1"/>
</dbReference>
<evidence type="ECO:0000313" key="3">
    <source>
        <dbReference type="EMBL" id="CUB05386.1"/>
    </source>
</evidence>
<dbReference type="Proteomes" id="UP000182108">
    <property type="component" value="Unassembled WGS sequence"/>
</dbReference>
<dbReference type="Gene3D" id="3.10.20.30">
    <property type="match status" value="1"/>
</dbReference>
<organism evidence="3 4">
    <name type="scientific">Tepidiphilus thermophilus</name>
    <dbReference type="NCBI Taxonomy" id="876478"/>
    <lineage>
        <taxon>Bacteria</taxon>
        <taxon>Pseudomonadati</taxon>
        <taxon>Pseudomonadota</taxon>
        <taxon>Hydrogenophilia</taxon>
        <taxon>Hydrogenophilales</taxon>
        <taxon>Hydrogenophilaceae</taxon>
        <taxon>Tepidiphilus</taxon>
    </lineage>
</organism>
<dbReference type="Pfam" id="PF00111">
    <property type="entry name" value="Fer2"/>
    <property type="match status" value="1"/>
</dbReference>
<dbReference type="SUPFAM" id="SSF63380">
    <property type="entry name" value="Riboflavin synthase domain-like"/>
    <property type="match status" value="1"/>
</dbReference>
<dbReference type="GO" id="GO:0016491">
    <property type="term" value="F:oxidoreductase activity"/>
    <property type="evidence" value="ECO:0007669"/>
    <property type="project" value="InterPro"/>
</dbReference>
<sequence length="350" mass="38680">MSTLIKLHPSGRQIESRPGETVLESLERAGYALPNNCRAGACGECKVKVLSGHFDQGVVLDMALSAEERKQGFGLMCMAKPLSPELVIEWGTADAKPKLFPPRENQRYVVIDRVPRTPRITEFRLRPLGQPMRYWPGQYVTLSDVEGKIPARCYSIANAPRPDGEITLQITRIEGGVTSVWIHDHLQIGDMVRINGPYGTFIGDLSLDTPVLCLAAGSGLAPIRALTEAALRRGYRKPVTLLYSGKTKEDIYELGLMRYWETKHRNFTFKATLTQERDPQWLHGRIPQILPELFPTLAGYNVFIAGSPAFVADCSAAVQALGAEETMIHTEGYFGQAQPSVAPAEQLMSA</sequence>
<name>A0A0K6IQK5_9PROT</name>
<dbReference type="Pfam" id="PF00175">
    <property type="entry name" value="NAD_binding_1"/>
    <property type="match status" value="1"/>
</dbReference>
<dbReference type="AlphaFoldDB" id="A0A0K6IQK5"/>
<feature type="domain" description="FAD-binding FR-type" evidence="2">
    <location>
        <begin position="103"/>
        <end position="204"/>
    </location>
</feature>
<evidence type="ECO:0000259" key="1">
    <source>
        <dbReference type="PROSITE" id="PS51085"/>
    </source>
</evidence>
<reference evidence="4" key="1">
    <citation type="submission" date="2015-08" db="EMBL/GenBank/DDBJ databases">
        <authorList>
            <person name="Babu N.S."/>
            <person name="Beckwith C.J."/>
            <person name="Beseler K.G."/>
            <person name="Brison A."/>
            <person name="Carone J.V."/>
            <person name="Caskin T.P."/>
            <person name="Diamond M."/>
            <person name="Durham M.E."/>
            <person name="Foxe J.M."/>
            <person name="Go M."/>
            <person name="Henderson B.A."/>
            <person name="Jones I.B."/>
            <person name="McGettigan J.A."/>
            <person name="Micheletti S.J."/>
            <person name="Nasrallah M.E."/>
            <person name="Ortiz D."/>
            <person name="Piller C.R."/>
            <person name="Privatt S.R."/>
            <person name="Schneider S.L."/>
            <person name="Sharp S."/>
            <person name="Smith T.C."/>
            <person name="Stanton J.D."/>
            <person name="Ullery H.E."/>
            <person name="Wilson R.J."/>
            <person name="Serrano M.G."/>
            <person name="Buck G."/>
            <person name="Lee V."/>
            <person name="Wang Y."/>
            <person name="Carvalho R."/>
            <person name="Voegtly L."/>
            <person name="Shi R."/>
            <person name="Duckworth R."/>
            <person name="Johnson A."/>
            <person name="Loviza R."/>
            <person name="Walstead R."/>
            <person name="Shah Z."/>
            <person name="Kiflezghi M."/>
            <person name="Wade K."/>
            <person name="Ball S.L."/>
            <person name="Bradley K.W."/>
            <person name="Asai D.J."/>
            <person name="Bowman C.A."/>
            <person name="Russell D.A."/>
            <person name="Pope W.H."/>
            <person name="Jacobs-Sera D."/>
            <person name="Hendrix R.W."/>
            <person name="Hatfull G.F."/>
        </authorList>
    </citation>
    <scope>NUCLEOTIDE SEQUENCE [LARGE SCALE GENOMIC DNA]</scope>
    <source>
        <strain evidence="4">JCM 19170</strain>
    </source>
</reference>
<dbReference type="InterPro" id="IPR001041">
    <property type="entry name" value="2Fe-2S_ferredoxin-type"/>
</dbReference>
<dbReference type="PROSITE" id="PS51085">
    <property type="entry name" value="2FE2S_FER_2"/>
    <property type="match status" value="1"/>
</dbReference>
<dbReference type="InterPro" id="IPR008333">
    <property type="entry name" value="Cbr1-like_FAD-bd_dom"/>
</dbReference>
<dbReference type="InterPro" id="IPR050415">
    <property type="entry name" value="MRET"/>
</dbReference>
<proteinExistence type="predicted"/>
<feature type="domain" description="2Fe-2S ferredoxin-type" evidence="1">
    <location>
        <begin position="3"/>
        <end position="94"/>
    </location>
</feature>
<dbReference type="InterPro" id="IPR017927">
    <property type="entry name" value="FAD-bd_FR_type"/>
</dbReference>